<evidence type="ECO:0000313" key="1">
    <source>
        <dbReference type="EMBL" id="JAH09192.1"/>
    </source>
</evidence>
<reference evidence="1" key="2">
    <citation type="journal article" date="2015" name="Fish Shellfish Immunol.">
        <title>Early steps in the European eel (Anguilla anguilla)-Vibrio vulnificus interaction in the gills: Role of the RtxA13 toxin.</title>
        <authorList>
            <person name="Callol A."/>
            <person name="Pajuelo D."/>
            <person name="Ebbesson L."/>
            <person name="Teles M."/>
            <person name="MacKenzie S."/>
            <person name="Amaro C."/>
        </authorList>
    </citation>
    <scope>NUCLEOTIDE SEQUENCE</scope>
</reference>
<protein>
    <submittedName>
        <fullName evidence="1">Uncharacterized protein</fullName>
    </submittedName>
</protein>
<dbReference type="AlphaFoldDB" id="A0A0E9PY12"/>
<proteinExistence type="predicted"/>
<accession>A0A0E9PY12</accession>
<name>A0A0E9PY12_ANGAN</name>
<reference evidence="1" key="1">
    <citation type="submission" date="2014-11" db="EMBL/GenBank/DDBJ databases">
        <authorList>
            <person name="Amaro Gonzalez C."/>
        </authorList>
    </citation>
    <scope>NUCLEOTIDE SEQUENCE</scope>
</reference>
<sequence length="19" mass="2374">MFTMYKKHFMSSCLFLYPV</sequence>
<organism evidence="1">
    <name type="scientific">Anguilla anguilla</name>
    <name type="common">European freshwater eel</name>
    <name type="synonym">Muraena anguilla</name>
    <dbReference type="NCBI Taxonomy" id="7936"/>
    <lineage>
        <taxon>Eukaryota</taxon>
        <taxon>Metazoa</taxon>
        <taxon>Chordata</taxon>
        <taxon>Craniata</taxon>
        <taxon>Vertebrata</taxon>
        <taxon>Euteleostomi</taxon>
        <taxon>Actinopterygii</taxon>
        <taxon>Neopterygii</taxon>
        <taxon>Teleostei</taxon>
        <taxon>Anguilliformes</taxon>
        <taxon>Anguillidae</taxon>
        <taxon>Anguilla</taxon>
    </lineage>
</organism>
<dbReference type="EMBL" id="GBXM01099385">
    <property type="protein sequence ID" value="JAH09192.1"/>
    <property type="molecule type" value="Transcribed_RNA"/>
</dbReference>